<feature type="transmembrane region" description="Helical" evidence="1">
    <location>
        <begin position="145"/>
        <end position="163"/>
    </location>
</feature>
<feature type="transmembrane region" description="Helical" evidence="1">
    <location>
        <begin position="251"/>
        <end position="270"/>
    </location>
</feature>
<feature type="transmembrane region" description="Helical" evidence="1">
    <location>
        <begin position="217"/>
        <end position="239"/>
    </location>
</feature>
<dbReference type="AlphaFoldDB" id="A0A2T0WYQ6"/>
<keyword evidence="1" id="KW-0472">Membrane</keyword>
<keyword evidence="3" id="KW-1185">Reference proteome</keyword>
<dbReference type="SUPFAM" id="SSF103473">
    <property type="entry name" value="MFS general substrate transporter"/>
    <property type="match status" value="1"/>
</dbReference>
<comment type="caution">
    <text evidence="2">The sequence shown here is derived from an EMBL/GenBank/DDBJ whole genome shotgun (WGS) entry which is preliminary data.</text>
</comment>
<feature type="transmembrane region" description="Helical" evidence="1">
    <location>
        <begin position="279"/>
        <end position="297"/>
    </location>
</feature>
<feature type="transmembrane region" description="Helical" evidence="1">
    <location>
        <begin position="379"/>
        <end position="403"/>
    </location>
</feature>
<feature type="transmembrane region" description="Helical" evidence="1">
    <location>
        <begin position="37"/>
        <end position="54"/>
    </location>
</feature>
<feature type="transmembrane region" description="Helical" evidence="1">
    <location>
        <begin position="74"/>
        <end position="94"/>
    </location>
</feature>
<feature type="transmembrane region" description="Helical" evidence="1">
    <location>
        <begin position="347"/>
        <end position="367"/>
    </location>
</feature>
<evidence type="ECO:0000313" key="3">
    <source>
        <dbReference type="Proteomes" id="UP000238392"/>
    </source>
</evidence>
<organism evidence="2 3">
    <name type="scientific">Donghicola tyrosinivorans</name>
    <dbReference type="NCBI Taxonomy" id="1652492"/>
    <lineage>
        <taxon>Bacteria</taxon>
        <taxon>Pseudomonadati</taxon>
        <taxon>Pseudomonadota</taxon>
        <taxon>Alphaproteobacteria</taxon>
        <taxon>Rhodobacterales</taxon>
        <taxon>Roseobacteraceae</taxon>
        <taxon>Donghicola</taxon>
    </lineage>
</organism>
<dbReference type="EMBL" id="PVTQ01000003">
    <property type="protein sequence ID" value="PRY91829.1"/>
    <property type="molecule type" value="Genomic_DNA"/>
</dbReference>
<dbReference type="Proteomes" id="UP000238392">
    <property type="component" value="Unassembled WGS sequence"/>
</dbReference>
<evidence type="ECO:0000313" key="2">
    <source>
        <dbReference type="EMBL" id="PRY91829.1"/>
    </source>
</evidence>
<protein>
    <submittedName>
        <fullName evidence="2">GPH family glycoside/pentoside/hexuronide:cation symporter</fullName>
    </submittedName>
</protein>
<accession>A0A2T0WYQ6</accession>
<proteinExistence type="predicted"/>
<feature type="transmembrane region" description="Helical" evidence="1">
    <location>
        <begin position="100"/>
        <end position="124"/>
    </location>
</feature>
<name>A0A2T0WYQ6_9RHOB</name>
<gene>
    <name evidence="2" type="ORF">CLV74_103418</name>
</gene>
<feature type="transmembrane region" description="Helical" evidence="1">
    <location>
        <begin position="303"/>
        <end position="327"/>
    </location>
</feature>
<sequence>MIARQVPLGAYALFAALLASAGLPIYMHAPKFYVDAYGVGLPALGVVLFGLRLVDVVQDPLLGMLAGRLRHRGFAAAVAAALLAAAMVGLFAVVPPVAPLLWFALTLALLFSAFSFLTILFYATGVQRAKDVQGSHLRLAAWRETGGLIGICVAAVAPVALGAWLSQPFAGFAVGFLVLAAVATIAMHSEWQAAGAGPDIGLNALRPVLADGPARRLLLVALMNAAPVAVSSTLFLFFVDARLSAAGAEGPLLLLFFACAALAAPIWSALARKFGAKKMLLTAMGLSIVAFAGAVTLQAGDVALFAVICAASGAAVGADMTLLPALFAHRMAQIVPEASIGFGLWSFVNKAALAVAAIALLPLLGAFGFQSGSENTESALWALTVLYAALPCVLKACAALLLLMTSLEDIQDV</sequence>
<feature type="transmembrane region" description="Helical" evidence="1">
    <location>
        <begin position="169"/>
        <end position="187"/>
    </location>
</feature>
<keyword evidence="1" id="KW-1133">Transmembrane helix</keyword>
<reference evidence="2 3" key="1">
    <citation type="submission" date="2018-03" db="EMBL/GenBank/DDBJ databases">
        <title>Genomic Encyclopedia of Archaeal and Bacterial Type Strains, Phase II (KMG-II): from individual species to whole genera.</title>
        <authorList>
            <person name="Goeker M."/>
        </authorList>
    </citation>
    <scope>NUCLEOTIDE SEQUENCE [LARGE SCALE GENOMIC DNA]</scope>
    <source>
        <strain evidence="2 3">DSM 100212</strain>
    </source>
</reference>
<dbReference type="Gene3D" id="1.20.1250.20">
    <property type="entry name" value="MFS general substrate transporter like domains"/>
    <property type="match status" value="1"/>
</dbReference>
<dbReference type="RefSeq" id="WP_425430968.1">
    <property type="nucleotide sequence ID" value="NZ_PVTQ01000003.1"/>
</dbReference>
<dbReference type="Pfam" id="PF13347">
    <property type="entry name" value="MFS_2"/>
    <property type="match status" value="1"/>
</dbReference>
<keyword evidence="1" id="KW-0812">Transmembrane</keyword>
<evidence type="ECO:0000256" key="1">
    <source>
        <dbReference type="SAM" id="Phobius"/>
    </source>
</evidence>
<dbReference type="InterPro" id="IPR036259">
    <property type="entry name" value="MFS_trans_sf"/>
</dbReference>